<accession>A0A6P1E6K5</accession>
<protein>
    <submittedName>
        <fullName evidence="2">YfhO family protein</fullName>
    </submittedName>
</protein>
<keyword evidence="1" id="KW-0472">Membrane</keyword>
<keyword evidence="1" id="KW-0812">Transmembrane</keyword>
<dbReference type="InterPro" id="IPR018580">
    <property type="entry name" value="Uncharacterised_YfhO"/>
</dbReference>
<organism evidence="2 3">
    <name type="scientific">Lentilactobacillus hilgardii</name>
    <name type="common">Lactobacillus hilgardii</name>
    <dbReference type="NCBI Taxonomy" id="1588"/>
    <lineage>
        <taxon>Bacteria</taxon>
        <taxon>Bacillati</taxon>
        <taxon>Bacillota</taxon>
        <taxon>Bacilli</taxon>
        <taxon>Lactobacillales</taxon>
        <taxon>Lactobacillaceae</taxon>
        <taxon>Lentilactobacillus</taxon>
    </lineage>
</organism>
<feature type="transmembrane region" description="Helical" evidence="1">
    <location>
        <begin position="832"/>
        <end position="853"/>
    </location>
</feature>
<evidence type="ECO:0000313" key="3">
    <source>
        <dbReference type="Proteomes" id="UP000465035"/>
    </source>
</evidence>
<dbReference type="GeneID" id="69059267"/>
<feature type="transmembrane region" description="Helical" evidence="1">
    <location>
        <begin position="392"/>
        <end position="413"/>
    </location>
</feature>
<evidence type="ECO:0000313" key="2">
    <source>
        <dbReference type="EMBL" id="QHB53016.1"/>
    </source>
</evidence>
<dbReference type="EMBL" id="CP047121">
    <property type="protein sequence ID" value="QHB53016.1"/>
    <property type="molecule type" value="Genomic_DNA"/>
</dbReference>
<dbReference type="Pfam" id="PF09586">
    <property type="entry name" value="YfhO"/>
    <property type="match status" value="1"/>
</dbReference>
<feature type="transmembrane region" description="Helical" evidence="1">
    <location>
        <begin position="334"/>
        <end position="356"/>
    </location>
</feature>
<feature type="transmembrane region" description="Helical" evidence="1">
    <location>
        <begin position="305"/>
        <end position="322"/>
    </location>
</feature>
<reference evidence="2 3" key="1">
    <citation type="submission" date="2019-12" db="EMBL/GenBank/DDBJ databases">
        <title>Lactobacillus hilgardii FLUB.</title>
        <authorList>
            <person name="Gustaw K."/>
        </authorList>
    </citation>
    <scope>NUCLEOTIDE SEQUENCE [LARGE SCALE GENOMIC DNA]</scope>
    <source>
        <strain evidence="2 3">FLUB</strain>
    </source>
</reference>
<dbReference type="PANTHER" id="PTHR38454:SF1">
    <property type="entry name" value="INTEGRAL MEMBRANE PROTEIN"/>
    <property type="match status" value="1"/>
</dbReference>
<feature type="transmembrane region" description="Helical" evidence="1">
    <location>
        <begin position="186"/>
        <end position="214"/>
    </location>
</feature>
<feature type="transmembrane region" description="Helical" evidence="1">
    <location>
        <begin position="134"/>
        <end position="152"/>
    </location>
</feature>
<proteinExistence type="predicted"/>
<name>A0A6P1E6K5_LENHI</name>
<dbReference type="Proteomes" id="UP000465035">
    <property type="component" value="Chromosome"/>
</dbReference>
<dbReference type="PANTHER" id="PTHR38454">
    <property type="entry name" value="INTEGRAL MEMBRANE PROTEIN-RELATED"/>
    <property type="match status" value="1"/>
</dbReference>
<gene>
    <name evidence="2" type="ORF">GQR93_12870</name>
</gene>
<feature type="transmembrane region" description="Helical" evidence="1">
    <location>
        <begin position="433"/>
        <end position="454"/>
    </location>
</feature>
<sequence>MLKGTRKHPRMRYDIISILLPIIVVSLLFTIISIAPFGSRNLLISDLSTQYLQFFAELRRQLIHLSFSSYSFLISIGDSLIPVYAYYLLSPLNLIVIFFDPSQLPIAIDLIIWAKIILCSISMSTFLGHKYQRYDFMAICGGLAYGLCGFVSMYFYDLMWLDSLILLPIMIYGLEKLYKQNKVWLYVFGLTAIIMTNYYMGYIICIFSMIYFVYLMTKNQPNKMTFTLYLKSQVNKIGRFLWYSVLSGMLAAVVLIPTAISMMSTGKKDIHFRNFILKGTFGPSFTVNLGFGGNDFAGRLFHNPSMFTGSVFIILGIVYFFSKAVSSRDKQASAFLLGSILLGMWLLPLNTIWHLFQRPAGFPFRMVFLFSFALIMVAYEGYLKGIFKETRVVVFSAVALGVAISVGYIWANIFGKRLTQFEFSTPQLSVNNFIYVLAMGFLILTVVAIVSLTNRKPSSRVVLSGILIFELMMNFFVATMDAPFVNQQQFEKRYQQSEQAIHHVRQLKLTQNKFYRLLIMDQPYRNIYQVPYSGYNDSLLFENHGISSYSSTLNSHTHHVLASLGFSSRNIRRIDMLGGSVITNHLFGIKYYYVIGKHSQKLLVRKNAAQLGFMTNNQIQHVTYKRDQIFNNLNALVQAEAGNKGRYLYRPTITKYKQAVVRSNYHYEMQLQANTSGPHYIYIPKVRLYHVAIWVNGAKLSNTYSGLGTEMIPIGYLLKGQTATIRVQSTKPLPVVPKIAMGIDLKEFESVVAQSKNHQFELRDARDINKHGGHFRGTVQVSKRDRTLLMSFPYDKGWKLSVDGKPHKVIKVADGLVGAELSPGKHHLAFNYHIRGLGVGMLISILGMALLAISEWWRKKRVNFVKHLH</sequence>
<feature type="transmembrane region" description="Helical" evidence="1">
    <location>
        <begin position="240"/>
        <end position="263"/>
    </location>
</feature>
<evidence type="ECO:0000256" key="1">
    <source>
        <dbReference type="SAM" id="Phobius"/>
    </source>
</evidence>
<dbReference type="RefSeq" id="WP_035444641.1">
    <property type="nucleotide sequence ID" value="NZ_CABKOL010000104.1"/>
</dbReference>
<feature type="transmembrane region" description="Helical" evidence="1">
    <location>
        <begin position="362"/>
        <end position="380"/>
    </location>
</feature>
<dbReference type="AlphaFoldDB" id="A0A6P1E6K5"/>
<feature type="transmembrane region" description="Helical" evidence="1">
    <location>
        <begin position="105"/>
        <end position="127"/>
    </location>
</feature>
<feature type="transmembrane region" description="Helical" evidence="1">
    <location>
        <begin position="461"/>
        <end position="480"/>
    </location>
</feature>
<feature type="transmembrane region" description="Helical" evidence="1">
    <location>
        <begin position="12"/>
        <end position="38"/>
    </location>
</feature>
<keyword evidence="1" id="KW-1133">Transmembrane helix</keyword>